<dbReference type="PANTHER" id="PTHR44067">
    <property type="entry name" value="S-ADENOSYL-L-METHIONINE-DEPENDENT METHYLTRANSFERASE SUPERFAMILY PROTEIN-RELATED"/>
    <property type="match status" value="1"/>
</dbReference>
<dbReference type="OrthoDB" id="2013972at2759"/>
<keyword evidence="3" id="KW-1185">Reference proteome</keyword>
<dbReference type="InterPro" id="IPR029063">
    <property type="entry name" value="SAM-dependent_MTases_sf"/>
</dbReference>
<name>A0A9J6AY21_SOLCO</name>
<dbReference type="AlphaFoldDB" id="A0A9J6AY21"/>
<evidence type="ECO:0000313" key="3">
    <source>
        <dbReference type="Proteomes" id="UP000824120"/>
    </source>
</evidence>
<organism evidence="2 3">
    <name type="scientific">Solanum commersonii</name>
    <name type="common">Commerson's wild potato</name>
    <name type="synonym">Commerson's nightshade</name>
    <dbReference type="NCBI Taxonomy" id="4109"/>
    <lineage>
        <taxon>Eukaryota</taxon>
        <taxon>Viridiplantae</taxon>
        <taxon>Streptophyta</taxon>
        <taxon>Embryophyta</taxon>
        <taxon>Tracheophyta</taxon>
        <taxon>Spermatophyta</taxon>
        <taxon>Magnoliopsida</taxon>
        <taxon>eudicotyledons</taxon>
        <taxon>Gunneridae</taxon>
        <taxon>Pentapetalae</taxon>
        <taxon>asterids</taxon>
        <taxon>lamiids</taxon>
        <taxon>Solanales</taxon>
        <taxon>Solanaceae</taxon>
        <taxon>Solanoideae</taxon>
        <taxon>Solaneae</taxon>
        <taxon>Solanum</taxon>
    </lineage>
</organism>
<evidence type="ECO:0000313" key="1">
    <source>
        <dbReference type="EMBL" id="KAG5625826.1"/>
    </source>
</evidence>
<dbReference type="InterPro" id="IPR053223">
    <property type="entry name" value="Prob_Methyltransferase"/>
</dbReference>
<accession>A0A9J6AY21</accession>
<dbReference type="SUPFAM" id="SSF53335">
    <property type="entry name" value="S-adenosyl-L-methionine-dependent methyltransferases"/>
    <property type="match status" value="1"/>
</dbReference>
<sequence>MKERNVTIVTTSMNLDGSFNSFIAFRGLISMHLGVSQRLPFFKNTLDIVHSIRILNNWILDTMLEFTQYDIYRALRPGGLFCLGSQLNVAYLPMLELDRGIDKIVWYFSALLEKPMS</sequence>
<reference evidence="2 3" key="1">
    <citation type="submission" date="2020-09" db="EMBL/GenBank/DDBJ databases">
        <title>De no assembly of potato wild relative species, Solanum commersonii.</title>
        <authorList>
            <person name="Cho K."/>
        </authorList>
    </citation>
    <scope>NUCLEOTIDE SEQUENCE [LARGE SCALE GENOMIC DNA]</scope>
    <source>
        <strain evidence="2">LZ3.2</strain>
        <tissue evidence="2">Leaf</tissue>
    </source>
</reference>
<protein>
    <recommendedName>
        <fullName evidence="4">Methyltransferase type 11 domain-containing protein</fullName>
    </recommendedName>
</protein>
<proteinExistence type="predicted"/>
<dbReference type="Proteomes" id="UP000824120">
    <property type="component" value="Chromosome 2"/>
</dbReference>
<dbReference type="PANTHER" id="PTHR44067:SF10">
    <property type="entry name" value="S-ADENOSYL-L-METHIONINE-DEPENDENT METHYLTRANSFERASE SUPERFAMILY PROTEIN"/>
    <property type="match status" value="1"/>
</dbReference>
<comment type="caution">
    <text evidence="2">The sequence shown here is derived from an EMBL/GenBank/DDBJ whole genome shotgun (WGS) entry which is preliminary data.</text>
</comment>
<dbReference type="Proteomes" id="UP000824120">
    <property type="component" value="Chromosome 1"/>
</dbReference>
<dbReference type="EMBL" id="JACXVP010000001">
    <property type="protein sequence ID" value="KAG5629376.1"/>
    <property type="molecule type" value="Genomic_DNA"/>
</dbReference>
<evidence type="ECO:0008006" key="4">
    <source>
        <dbReference type="Google" id="ProtNLM"/>
    </source>
</evidence>
<evidence type="ECO:0000313" key="2">
    <source>
        <dbReference type="EMBL" id="KAG5629376.1"/>
    </source>
</evidence>
<dbReference type="EMBL" id="JACXVP010000002">
    <property type="protein sequence ID" value="KAG5625826.1"/>
    <property type="molecule type" value="Genomic_DNA"/>
</dbReference>
<gene>
    <name evidence="2" type="ORF">H5410_001093</name>
    <name evidence="1" type="ORF">H5410_011044</name>
</gene>